<dbReference type="Proteomes" id="UP001179483">
    <property type="component" value="Chromosome"/>
</dbReference>
<organism evidence="1 2">
    <name type="scientific">Aerococcus urinaeequi</name>
    <dbReference type="NCBI Taxonomy" id="51665"/>
    <lineage>
        <taxon>Bacteria</taxon>
        <taxon>Bacillati</taxon>
        <taxon>Bacillota</taxon>
        <taxon>Bacilli</taxon>
        <taxon>Lactobacillales</taxon>
        <taxon>Aerococcaceae</taxon>
        <taxon>Aerococcus</taxon>
    </lineage>
</organism>
<dbReference type="RefSeq" id="WP_271735578.1">
    <property type="nucleotide sequence ID" value="NZ_CP116590.1"/>
</dbReference>
<name>A0AAF0BJ51_9LACT</name>
<evidence type="ECO:0000313" key="1">
    <source>
        <dbReference type="EMBL" id="WCG37275.1"/>
    </source>
</evidence>
<sequence>MADDPSETGISFQNHQPFFLPNANKFLNKILLQETNHILDGIY</sequence>
<dbReference type="EMBL" id="CP116590">
    <property type="protein sequence ID" value="WCG37275.1"/>
    <property type="molecule type" value="Genomic_DNA"/>
</dbReference>
<protein>
    <submittedName>
        <fullName evidence="1">Uncharacterized protein</fullName>
    </submittedName>
</protein>
<dbReference type="AlphaFoldDB" id="A0AAF0BJ51"/>
<accession>A0AAF0BJ51</accession>
<gene>
    <name evidence="1" type="ORF">PML80_07020</name>
</gene>
<proteinExistence type="predicted"/>
<reference evidence="1" key="1">
    <citation type="submission" date="2023-01" db="EMBL/GenBank/DDBJ databases">
        <title>Oxazolidinone resistance genes in florfenicol resistant enterococci from beef cattle and veal calves at slaughter.</title>
        <authorList>
            <person name="Biggel M."/>
        </authorList>
    </citation>
    <scope>NUCLEOTIDE SEQUENCE</scope>
    <source>
        <strain evidence="1">K79-1</strain>
    </source>
</reference>
<evidence type="ECO:0000313" key="2">
    <source>
        <dbReference type="Proteomes" id="UP001179483"/>
    </source>
</evidence>